<dbReference type="Proteomes" id="UP000836841">
    <property type="component" value="Chromosome 1"/>
</dbReference>
<dbReference type="AlphaFoldDB" id="A0AAU9RBK5"/>
<dbReference type="InterPro" id="IPR005508">
    <property type="entry name" value="At2g31720-like"/>
</dbReference>
<evidence type="ECO:0000256" key="2">
    <source>
        <dbReference type="ARBA" id="ARBA00023015"/>
    </source>
</evidence>
<dbReference type="GO" id="GO:0003677">
    <property type="term" value="F:DNA binding"/>
    <property type="evidence" value="ECO:0007669"/>
    <property type="project" value="UniProtKB-KW"/>
</dbReference>
<dbReference type="Pfam" id="PF03754">
    <property type="entry name" value="At2g31720-like"/>
    <property type="match status" value="1"/>
</dbReference>
<evidence type="ECO:0000256" key="4">
    <source>
        <dbReference type="ARBA" id="ARBA00023163"/>
    </source>
</evidence>
<proteinExistence type="predicted"/>
<keyword evidence="4" id="KW-0804">Transcription</keyword>
<evidence type="ECO:0000256" key="3">
    <source>
        <dbReference type="ARBA" id="ARBA00023125"/>
    </source>
</evidence>
<reference evidence="8 9" key="1">
    <citation type="submission" date="2022-03" db="EMBL/GenBank/DDBJ databases">
        <authorList>
            <person name="Nunn A."/>
            <person name="Chopra R."/>
            <person name="Nunn A."/>
            <person name="Contreras Garrido A."/>
        </authorList>
    </citation>
    <scope>NUCLEOTIDE SEQUENCE [LARGE SCALE GENOMIC DNA]</scope>
</reference>
<sequence>MSKYYDDHLEAAENDISSRNFCNLVDAAVALYEEEQHKRLLGEKDKSKSHTKVKILSEDEEEQREKSFFHLFPRKRRSLVVTKRVWRNPEETHQNVNGASTSSSSLLDLNTIPVDCDPRNPHQCFLSAHSERNHPQNPHSSSTLPADYNAAEFETEMRTNPQNPNSQLSCLTEKTSHKRPAVQDRNPSAARKSKKAKVSPSSSTLLIDCNTAEFEKTEMTTNAQNRSSSCLRERTSRKRRAVQDRNISRARKAKKPMVPSFSWIGRAIPECLIPMMESMKKTRRTKVIEGNEVTEGPRLIFEKKLTKTDVKPQQSRLLMPFKTLIRNDFLTPVESSIVAEEDDNEEGLGAILVNQQNVKWGLILMRRLMEKKSGRGTLNYALICGWNEIVESNGLKTDDDISIWYFRLRGILCFALVLPPPPHIAQSTSSSLAPCLRRFLEVLCSNN</sequence>
<evidence type="ECO:0000256" key="5">
    <source>
        <dbReference type="ARBA" id="ARBA00023242"/>
    </source>
</evidence>
<dbReference type="EMBL" id="OU466857">
    <property type="protein sequence ID" value="CAH2034827.1"/>
    <property type="molecule type" value="Genomic_DNA"/>
</dbReference>
<protein>
    <recommendedName>
        <fullName evidence="7">TF-B3 domain-containing protein</fullName>
    </recommendedName>
</protein>
<dbReference type="GO" id="GO:0005634">
    <property type="term" value="C:nucleus"/>
    <property type="evidence" value="ECO:0007669"/>
    <property type="project" value="UniProtKB-SubCell"/>
</dbReference>
<gene>
    <name evidence="8" type="ORF">TAV2_LOCUS607</name>
</gene>
<keyword evidence="5" id="KW-0539">Nucleus</keyword>
<dbReference type="SUPFAM" id="SSF101936">
    <property type="entry name" value="DNA-binding pseudobarrel domain"/>
    <property type="match status" value="1"/>
</dbReference>
<evidence type="ECO:0000256" key="6">
    <source>
        <dbReference type="SAM" id="MobiDB-lite"/>
    </source>
</evidence>
<organism evidence="8 9">
    <name type="scientific">Thlaspi arvense</name>
    <name type="common">Field penny-cress</name>
    <dbReference type="NCBI Taxonomy" id="13288"/>
    <lineage>
        <taxon>Eukaryota</taxon>
        <taxon>Viridiplantae</taxon>
        <taxon>Streptophyta</taxon>
        <taxon>Embryophyta</taxon>
        <taxon>Tracheophyta</taxon>
        <taxon>Spermatophyta</taxon>
        <taxon>Magnoliopsida</taxon>
        <taxon>eudicotyledons</taxon>
        <taxon>Gunneridae</taxon>
        <taxon>Pentapetalae</taxon>
        <taxon>rosids</taxon>
        <taxon>malvids</taxon>
        <taxon>Brassicales</taxon>
        <taxon>Brassicaceae</taxon>
        <taxon>Thlaspideae</taxon>
        <taxon>Thlaspi</taxon>
    </lineage>
</organism>
<feature type="compositionally biased region" description="Polar residues" evidence="6">
    <location>
        <begin position="219"/>
        <end position="230"/>
    </location>
</feature>
<keyword evidence="3" id="KW-0238">DNA-binding</keyword>
<keyword evidence="2" id="KW-0805">Transcription regulation</keyword>
<keyword evidence="9" id="KW-1185">Reference proteome</keyword>
<feature type="region of interest" description="Disordered" evidence="6">
    <location>
        <begin position="218"/>
        <end position="255"/>
    </location>
</feature>
<name>A0AAU9RBK5_THLAR</name>
<dbReference type="CDD" id="cd10017">
    <property type="entry name" value="B3_DNA"/>
    <property type="match status" value="1"/>
</dbReference>
<feature type="domain" description="TF-B3" evidence="7">
    <location>
        <begin position="314"/>
        <end position="420"/>
    </location>
</feature>
<evidence type="ECO:0000313" key="9">
    <source>
        <dbReference type="Proteomes" id="UP000836841"/>
    </source>
</evidence>
<evidence type="ECO:0000313" key="8">
    <source>
        <dbReference type="EMBL" id="CAH2034827.1"/>
    </source>
</evidence>
<dbReference type="Gene3D" id="2.40.330.10">
    <property type="entry name" value="DNA-binding pseudobarrel domain"/>
    <property type="match status" value="1"/>
</dbReference>
<evidence type="ECO:0000256" key="1">
    <source>
        <dbReference type="ARBA" id="ARBA00004123"/>
    </source>
</evidence>
<dbReference type="InterPro" id="IPR003340">
    <property type="entry name" value="B3_DNA-bd"/>
</dbReference>
<accession>A0AAU9RBK5</accession>
<comment type="subcellular location">
    <subcellularLocation>
        <location evidence="1">Nucleus</location>
    </subcellularLocation>
</comment>
<feature type="region of interest" description="Disordered" evidence="6">
    <location>
        <begin position="174"/>
        <end position="202"/>
    </location>
</feature>
<dbReference type="PANTHER" id="PTHR31541">
    <property type="entry name" value="B3 DOMAIN PLANT PROTEIN-RELATED"/>
    <property type="match status" value="1"/>
</dbReference>
<dbReference type="PROSITE" id="PS50863">
    <property type="entry name" value="B3"/>
    <property type="match status" value="1"/>
</dbReference>
<dbReference type="InterPro" id="IPR015300">
    <property type="entry name" value="DNA-bd_pseudobarrel_sf"/>
</dbReference>
<evidence type="ECO:0000259" key="7">
    <source>
        <dbReference type="PROSITE" id="PS50863"/>
    </source>
</evidence>
<dbReference type="PANTHER" id="PTHR31541:SF30">
    <property type="entry name" value="TF-B3 DOMAIN-CONTAINING PROTEIN"/>
    <property type="match status" value="1"/>
</dbReference>